<protein>
    <recommendedName>
        <fullName evidence="1">Solitary outer membrane autotransporter-like beta-barrel domain-containing protein</fullName>
    </recommendedName>
</protein>
<reference evidence="3" key="1">
    <citation type="journal article" date="2019" name="Int. J. Syst. Evol. Microbiol.">
        <title>The Global Catalogue of Microorganisms (GCM) 10K type strain sequencing project: providing services to taxonomists for standard genome sequencing and annotation.</title>
        <authorList>
            <consortium name="The Broad Institute Genomics Platform"/>
            <consortium name="The Broad Institute Genome Sequencing Center for Infectious Disease"/>
            <person name="Wu L."/>
            <person name="Ma J."/>
        </authorList>
    </citation>
    <scope>NUCLEOTIDE SEQUENCE [LARGE SCALE GENOMIC DNA]</scope>
    <source>
        <strain evidence="3">CGMCC 1.10131</strain>
    </source>
</reference>
<organism evidence="2 3">
    <name type="scientific">Agarivorans gilvus</name>
    <dbReference type="NCBI Taxonomy" id="680279"/>
    <lineage>
        <taxon>Bacteria</taxon>
        <taxon>Pseudomonadati</taxon>
        <taxon>Pseudomonadota</taxon>
        <taxon>Gammaproteobacteria</taxon>
        <taxon>Alteromonadales</taxon>
        <taxon>Alteromonadaceae</taxon>
        <taxon>Agarivorans</taxon>
    </lineage>
</organism>
<sequence>MQQEILPFVQRNLAGSFAADAVLHDRETLTLGVANFNPRKFIPIDDEDLGDEDSRKRKNQIKAFTLPFAEFLPWHGASWESYFTGHLGFTQRYHEISLFEEIDARRDQERVRFYSLYLAGGVHKELWSNWRLSAELGGSVRRIEQRYSYNNSISQQFQPLFDGILSNFSLNAWMLEPKVALEYQKRWSRHKFRYRSRLSQLYGESFGSAVSAHQFTIQGSYWRNTAAYSHPLGRLWDVSLAGQLSWSRVDLTGHTRQALETPHYYELGFDLLMGTGAYGKGWLDNLNIGLIFNYGSAIKGGSLVLNYNTY</sequence>
<proteinExistence type="predicted"/>
<dbReference type="InterPro" id="IPR021621">
    <property type="entry name" value="Omp_AT"/>
</dbReference>
<evidence type="ECO:0000313" key="2">
    <source>
        <dbReference type="EMBL" id="GGB18688.1"/>
    </source>
</evidence>
<gene>
    <name evidence="2" type="ORF">GCM10007414_35120</name>
</gene>
<evidence type="ECO:0000313" key="3">
    <source>
        <dbReference type="Proteomes" id="UP000651977"/>
    </source>
</evidence>
<name>A0ABQ1I6S1_9ALTE</name>
<evidence type="ECO:0000259" key="1">
    <source>
        <dbReference type="Pfam" id="PF11557"/>
    </source>
</evidence>
<dbReference type="Pfam" id="PF11557">
    <property type="entry name" value="Omp_AT"/>
    <property type="match status" value="1"/>
</dbReference>
<feature type="domain" description="Solitary outer membrane autotransporter-like beta-barrel" evidence="1">
    <location>
        <begin position="7"/>
        <end position="308"/>
    </location>
</feature>
<dbReference type="EMBL" id="BMDY01000027">
    <property type="protein sequence ID" value="GGB18688.1"/>
    <property type="molecule type" value="Genomic_DNA"/>
</dbReference>
<keyword evidence="3" id="KW-1185">Reference proteome</keyword>
<comment type="caution">
    <text evidence="2">The sequence shown here is derived from an EMBL/GenBank/DDBJ whole genome shotgun (WGS) entry which is preliminary data.</text>
</comment>
<accession>A0ABQ1I6S1</accession>
<dbReference type="Proteomes" id="UP000651977">
    <property type="component" value="Unassembled WGS sequence"/>
</dbReference>